<dbReference type="Gene3D" id="3.40.50.300">
    <property type="entry name" value="P-loop containing nucleotide triphosphate hydrolases"/>
    <property type="match status" value="1"/>
</dbReference>
<gene>
    <name evidence="1" type="ORF">PSTEL_15025</name>
</gene>
<keyword evidence="2" id="KW-1185">Reference proteome</keyword>
<evidence type="ECO:0000313" key="1">
    <source>
        <dbReference type="EMBL" id="AIQ64198.1"/>
    </source>
</evidence>
<accession>A0A089LY43</accession>
<evidence type="ECO:0000313" key="2">
    <source>
        <dbReference type="Proteomes" id="UP000029507"/>
    </source>
</evidence>
<name>A0A089LY43_9BACL</name>
<sequence>MFEGKLEIDPTCKIGYVSQFSQVDKPEETTVFDYIGEAYIQIQDETASIYAEMETTSDMDSLLEKLQLALDAFASIGGDDFESSMNKKLNLANLMKLKDVKVSDLSGGEFKLIDG</sequence>
<dbReference type="Proteomes" id="UP000029507">
    <property type="component" value="Chromosome"/>
</dbReference>
<protein>
    <submittedName>
        <fullName evidence="1">Uncharacterized protein</fullName>
    </submittedName>
</protein>
<dbReference type="STRING" id="169760.PSTEL_15025"/>
<dbReference type="InterPro" id="IPR027417">
    <property type="entry name" value="P-loop_NTPase"/>
</dbReference>
<proteinExistence type="predicted"/>
<reference evidence="1 2" key="1">
    <citation type="submission" date="2014-08" db="EMBL/GenBank/DDBJ databases">
        <title>Comparative genomics of the Paenibacillus odorifer group.</title>
        <authorList>
            <person name="den Bakker H.C."/>
            <person name="Tsai Y.-C."/>
            <person name="Martin N."/>
            <person name="Korlach J."/>
            <person name="Wiedmann M."/>
        </authorList>
    </citation>
    <scope>NUCLEOTIDE SEQUENCE [LARGE SCALE GENOMIC DNA]</scope>
    <source>
        <strain evidence="1 2">DSM 14472</strain>
    </source>
</reference>
<dbReference type="EMBL" id="CP009286">
    <property type="protein sequence ID" value="AIQ64198.1"/>
    <property type="molecule type" value="Genomic_DNA"/>
</dbReference>
<dbReference type="KEGG" id="pste:PSTEL_15025"/>
<organism evidence="1 2">
    <name type="scientific">Paenibacillus stellifer</name>
    <dbReference type="NCBI Taxonomy" id="169760"/>
    <lineage>
        <taxon>Bacteria</taxon>
        <taxon>Bacillati</taxon>
        <taxon>Bacillota</taxon>
        <taxon>Bacilli</taxon>
        <taxon>Bacillales</taxon>
        <taxon>Paenibacillaceae</taxon>
        <taxon>Paenibacillus</taxon>
    </lineage>
</organism>
<dbReference type="AlphaFoldDB" id="A0A089LY43"/>
<dbReference type="HOGENOM" id="CLU_2106584_0_0_9"/>